<name>A0AAD8BQD4_BIOPF</name>
<keyword evidence="9" id="KW-0812">Transmembrane</keyword>
<dbReference type="PROSITE" id="PS50162">
    <property type="entry name" value="RECA_2"/>
    <property type="match status" value="1"/>
</dbReference>
<keyword evidence="9" id="KW-0472">Membrane</keyword>
<comment type="caution">
    <text evidence="11">The sequence shown here is derived from an EMBL/GenBank/DDBJ whole genome shotgun (WGS) entry which is preliminary data.</text>
</comment>
<organism evidence="11 12">
    <name type="scientific">Biomphalaria pfeifferi</name>
    <name type="common">Bloodfluke planorb</name>
    <name type="synonym">Freshwater snail</name>
    <dbReference type="NCBI Taxonomy" id="112525"/>
    <lineage>
        <taxon>Eukaryota</taxon>
        <taxon>Metazoa</taxon>
        <taxon>Spiralia</taxon>
        <taxon>Lophotrochozoa</taxon>
        <taxon>Mollusca</taxon>
        <taxon>Gastropoda</taxon>
        <taxon>Heterobranchia</taxon>
        <taxon>Euthyneura</taxon>
        <taxon>Panpulmonata</taxon>
        <taxon>Hygrophila</taxon>
        <taxon>Lymnaeoidea</taxon>
        <taxon>Planorbidae</taxon>
        <taxon>Biomphalaria</taxon>
    </lineage>
</organism>
<evidence type="ECO:0000256" key="4">
    <source>
        <dbReference type="ARBA" id="ARBA00022840"/>
    </source>
</evidence>
<dbReference type="SUPFAM" id="SSF52540">
    <property type="entry name" value="P-loop containing nucleoside triphosphate hydrolases"/>
    <property type="match status" value="1"/>
</dbReference>
<evidence type="ECO:0000313" key="12">
    <source>
        <dbReference type="Proteomes" id="UP001233172"/>
    </source>
</evidence>
<protein>
    <recommendedName>
        <fullName evidence="7">DNA repair protein RAD51 homolog 3</fullName>
    </recommendedName>
</protein>
<keyword evidence="2" id="KW-0547">Nucleotide-binding</keyword>
<dbReference type="Pfam" id="PF08423">
    <property type="entry name" value="Rad51"/>
    <property type="match status" value="2"/>
</dbReference>
<evidence type="ECO:0000256" key="3">
    <source>
        <dbReference type="ARBA" id="ARBA00022763"/>
    </source>
</evidence>
<feature type="domain" description="RecA family profile 1" evidence="10">
    <location>
        <begin position="118"/>
        <end position="305"/>
    </location>
</feature>
<evidence type="ECO:0000313" key="11">
    <source>
        <dbReference type="EMBL" id="KAK0058753.1"/>
    </source>
</evidence>
<dbReference type="GO" id="GO:0000707">
    <property type="term" value="P:meiotic DNA recombinase assembly"/>
    <property type="evidence" value="ECO:0007669"/>
    <property type="project" value="TreeGrafter"/>
</dbReference>
<dbReference type="InterPro" id="IPR027417">
    <property type="entry name" value="P-loop_NTPase"/>
</dbReference>
<evidence type="ECO:0000256" key="6">
    <source>
        <dbReference type="ARBA" id="ARBA00023242"/>
    </source>
</evidence>
<dbReference type="GO" id="GO:0007131">
    <property type="term" value="P:reciprocal meiotic recombination"/>
    <property type="evidence" value="ECO:0007669"/>
    <property type="project" value="TreeGrafter"/>
</dbReference>
<reference evidence="11" key="1">
    <citation type="journal article" date="2023" name="PLoS Negl. Trop. Dis.">
        <title>A genome sequence for Biomphalaria pfeifferi, the major vector snail for the human-infecting parasite Schistosoma mansoni.</title>
        <authorList>
            <person name="Bu L."/>
            <person name="Lu L."/>
            <person name="Laidemitt M.R."/>
            <person name="Zhang S.M."/>
            <person name="Mutuku M."/>
            <person name="Mkoji G."/>
            <person name="Steinauer M."/>
            <person name="Loker E.S."/>
        </authorList>
    </citation>
    <scope>NUCLEOTIDE SEQUENCE</scope>
    <source>
        <strain evidence="11">KasaAsao</strain>
    </source>
</reference>
<keyword evidence="5" id="KW-0234">DNA repair</keyword>
<accession>A0AAD8BQD4</accession>
<dbReference type="EMBL" id="JASAOG010000046">
    <property type="protein sequence ID" value="KAK0058753.1"/>
    <property type="molecule type" value="Genomic_DNA"/>
</dbReference>
<dbReference type="InterPro" id="IPR052093">
    <property type="entry name" value="HR_Repair_Mediator"/>
</dbReference>
<reference evidence="11" key="2">
    <citation type="submission" date="2023-04" db="EMBL/GenBank/DDBJ databases">
        <authorList>
            <person name="Bu L."/>
            <person name="Lu L."/>
            <person name="Laidemitt M.R."/>
            <person name="Zhang S.M."/>
            <person name="Mutuku M."/>
            <person name="Mkoji G."/>
            <person name="Steinauer M."/>
            <person name="Loker E.S."/>
        </authorList>
    </citation>
    <scope>NUCLEOTIDE SEQUENCE</scope>
    <source>
        <strain evidence="11">KasaAsao</strain>
        <tissue evidence="11">Whole Snail</tissue>
    </source>
</reference>
<dbReference type="GO" id="GO:0005524">
    <property type="term" value="F:ATP binding"/>
    <property type="evidence" value="ECO:0007669"/>
    <property type="project" value="UniProtKB-KW"/>
</dbReference>
<gene>
    <name evidence="11" type="ORF">Bpfe_011718</name>
</gene>
<dbReference type="InterPro" id="IPR003593">
    <property type="entry name" value="AAA+_ATPase"/>
</dbReference>
<sequence length="419" mass="46288">MIHYYDYWSRSRSNLVILDLVRLTLLGLFQIIKIIMFKKNLQREINTFPINPMVLSKLAIVDLRFLNDFDDYTPLRLSSEANITEADAQEVLSILFPKGKSSAPTEKRALDLLFEEQETSGIVTFCESLDTMLGDGIPLGKITEICGAPGLGKTQLCLQLAVAIQIPVDIGGLDGEAVYIDTEGSFIVERLVDIATATVDHCQLIHMQGGGELGSIDISVERILAGIHYFHCLDHTEFLACVHQLHTFLSQHQKVKLIIVDSIACPFRHEFSDMSLRTKLLSMLGQTFIKIASQNSVAVVFTNQMTTKIPAVPSNQSSQLIPALGEGWAHISNIKIMLYWDNNQRRAMLCKSPNQKELICSFQITNGGIRDVTATANTDCPLSNIAHVDSKNSTASTSTATENLLKSGPTPPAKRQKVS</sequence>
<dbReference type="InterPro" id="IPR013632">
    <property type="entry name" value="Rad51_C"/>
</dbReference>
<evidence type="ECO:0000259" key="10">
    <source>
        <dbReference type="PROSITE" id="PS50162"/>
    </source>
</evidence>
<dbReference type="AlphaFoldDB" id="A0AAD8BQD4"/>
<dbReference type="CDD" id="cd19492">
    <property type="entry name" value="Rad51C"/>
    <property type="match status" value="1"/>
</dbReference>
<dbReference type="PANTHER" id="PTHR46239">
    <property type="entry name" value="DNA REPAIR PROTEIN RAD51 HOMOLOG 3 RAD51C"/>
    <property type="match status" value="1"/>
</dbReference>
<evidence type="ECO:0000256" key="2">
    <source>
        <dbReference type="ARBA" id="ARBA00022741"/>
    </source>
</evidence>
<keyword evidence="12" id="KW-1185">Reference proteome</keyword>
<dbReference type="GO" id="GO:0033063">
    <property type="term" value="C:Rad51B-Rad51C-Rad51D-XRCC2 complex"/>
    <property type="evidence" value="ECO:0007669"/>
    <property type="project" value="TreeGrafter"/>
</dbReference>
<keyword evidence="4" id="KW-0067">ATP-binding</keyword>
<dbReference type="GO" id="GO:0140664">
    <property type="term" value="F:ATP-dependent DNA damage sensor activity"/>
    <property type="evidence" value="ECO:0007669"/>
    <property type="project" value="InterPro"/>
</dbReference>
<keyword evidence="9" id="KW-1133">Transmembrane helix</keyword>
<dbReference type="GO" id="GO:0005657">
    <property type="term" value="C:replication fork"/>
    <property type="evidence" value="ECO:0007669"/>
    <property type="project" value="TreeGrafter"/>
</dbReference>
<evidence type="ECO:0000256" key="9">
    <source>
        <dbReference type="SAM" id="Phobius"/>
    </source>
</evidence>
<keyword evidence="6" id="KW-0539">Nucleus</keyword>
<keyword evidence="3" id="KW-0227">DNA damage</keyword>
<dbReference type="InterPro" id="IPR020588">
    <property type="entry name" value="RecA_ATP-bd"/>
</dbReference>
<feature type="region of interest" description="Disordered" evidence="8">
    <location>
        <begin position="391"/>
        <end position="419"/>
    </location>
</feature>
<dbReference type="Proteomes" id="UP001233172">
    <property type="component" value="Unassembled WGS sequence"/>
</dbReference>
<evidence type="ECO:0000256" key="1">
    <source>
        <dbReference type="ARBA" id="ARBA00004123"/>
    </source>
</evidence>
<evidence type="ECO:0000256" key="5">
    <source>
        <dbReference type="ARBA" id="ARBA00023204"/>
    </source>
</evidence>
<dbReference type="GO" id="GO:0000400">
    <property type="term" value="F:four-way junction DNA binding"/>
    <property type="evidence" value="ECO:0007669"/>
    <property type="project" value="TreeGrafter"/>
</dbReference>
<dbReference type="PANTHER" id="PTHR46239:SF1">
    <property type="entry name" value="DNA REPAIR PROTEIN RAD51 HOMOLOG 3"/>
    <property type="match status" value="1"/>
</dbReference>
<proteinExistence type="predicted"/>
<evidence type="ECO:0000256" key="8">
    <source>
        <dbReference type="SAM" id="MobiDB-lite"/>
    </source>
</evidence>
<dbReference type="GO" id="GO:0033065">
    <property type="term" value="C:Rad51C-XRCC3 complex"/>
    <property type="evidence" value="ECO:0007669"/>
    <property type="project" value="TreeGrafter"/>
</dbReference>
<dbReference type="GO" id="GO:0008821">
    <property type="term" value="F:crossover junction DNA endonuclease activity"/>
    <property type="evidence" value="ECO:0007669"/>
    <property type="project" value="TreeGrafter"/>
</dbReference>
<feature type="transmembrane region" description="Helical" evidence="9">
    <location>
        <begin position="15"/>
        <end position="36"/>
    </location>
</feature>
<evidence type="ECO:0000256" key="7">
    <source>
        <dbReference type="ARBA" id="ARBA00040674"/>
    </source>
</evidence>
<dbReference type="Gene3D" id="3.40.50.300">
    <property type="entry name" value="P-loop containing nucleotide triphosphate hydrolases"/>
    <property type="match status" value="1"/>
</dbReference>
<comment type="subcellular location">
    <subcellularLocation>
        <location evidence="1">Nucleus</location>
    </subcellularLocation>
</comment>
<dbReference type="SMART" id="SM00382">
    <property type="entry name" value="AAA"/>
    <property type="match status" value="1"/>
</dbReference>